<reference evidence="1" key="1">
    <citation type="submission" date="2020-05" db="EMBL/GenBank/DDBJ databases">
        <authorList>
            <person name="Chiriac C."/>
            <person name="Salcher M."/>
            <person name="Ghai R."/>
            <person name="Kavagutti S V."/>
        </authorList>
    </citation>
    <scope>NUCLEOTIDE SEQUENCE</scope>
</reference>
<dbReference type="EMBL" id="CAFAAJ010000261">
    <property type="protein sequence ID" value="CAB4826671.1"/>
    <property type="molecule type" value="Genomic_DNA"/>
</dbReference>
<dbReference type="AlphaFoldDB" id="A0A6J7A1M2"/>
<proteinExistence type="predicted"/>
<organism evidence="1">
    <name type="scientific">freshwater metagenome</name>
    <dbReference type="NCBI Taxonomy" id="449393"/>
    <lineage>
        <taxon>unclassified sequences</taxon>
        <taxon>metagenomes</taxon>
        <taxon>ecological metagenomes</taxon>
    </lineage>
</organism>
<sequence length="197" mass="21271">MAMSRVGSFFVNVALILDILLVPATGTQRSRGNESIPTVPVLASMCSSMMVSGRLPPAPPPRKVLANSEFGSIQLRLSEPVMRKLTDSMVPGATVLMGASVLPVLLSTMEVFTRPSVSDSSVSGVEVLVSPTGTARVSTRLICSRFRCTTTITRAITRLTAARRMLPASTSRWDQVRPARPLGPPEKFWYADIALIR</sequence>
<name>A0A6J7A1M2_9ZZZZ</name>
<evidence type="ECO:0000313" key="1">
    <source>
        <dbReference type="EMBL" id="CAB4826671.1"/>
    </source>
</evidence>
<protein>
    <submittedName>
        <fullName evidence="1">Unannotated protein</fullName>
    </submittedName>
</protein>
<gene>
    <name evidence="1" type="ORF">UFOPK3001_02520</name>
</gene>
<accession>A0A6J7A1M2</accession>